<dbReference type="PANTHER" id="PTHR10061">
    <property type="entry name" value="S-FORMYLGLUTATHIONE HYDROLASE"/>
    <property type="match status" value="1"/>
</dbReference>
<dbReference type="InterPro" id="IPR014186">
    <property type="entry name" value="S-formylglutathione_hydrol"/>
</dbReference>
<dbReference type="GO" id="GO:0005829">
    <property type="term" value="C:cytosol"/>
    <property type="evidence" value="ECO:0007669"/>
    <property type="project" value="TreeGrafter"/>
</dbReference>
<accession>A0AAD1XLK7</accession>
<keyword evidence="5 7" id="KW-0378">Hydrolase</keyword>
<dbReference type="InterPro" id="IPR029058">
    <property type="entry name" value="AB_hydrolase_fold"/>
</dbReference>
<evidence type="ECO:0000256" key="6">
    <source>
        <dbReference type="PIRSR" id="PIRSR614186-1"/>
    </source>
</evidence>
<comment type="function">
    <text evidence="7">Serine hydrolase involved in the detoxification of formaldehyde.</text>
</comment>
<feature type="active site" description="Charge relay system" evidence="6">
    <location>
        <position position="271"/>
    </location>
</feature>
<dbReference type="GO" id="GO:0018738">
    <property type="term" value="F:S-formylglutathione hydrolase activity"/>
    <property type="evidence" value="ECO:0007669"/>
    <property type="project" value="UniProtKB-EC"/>
</dbReference>
<dbReference type="Pfam" id="PF00756">
    <property type="entry name" value="Esterase"/>
    <property type="match status" value="1"/>
</dbReference>
<evidence type="ECO:0000256" key="5">
    <source>
        <dbReference type="ARBA" id="ARBA00022801"/>
    </source>
</evidence>
<dbReference type="Gene3D" id="3.40.50.1820">
    <property type="entry name" value="alpha/beta hydrolase"/>
    <property type="match status" value="1"/>
</dbReference>
<protein>
    <recommendedName>
        <fullName evidence="3 7">S-formylglutathione hydrolase</fullName>
        <ecNumber evidence="2 7">3.1.2.12</ecNumber>
    </recommendedName>
</protein>
<evidence type="ECO:0000313" key="9">
    <source>
        <dbReference type="Proteomes" id="UP001295684"/>
    </source>
</evidence>
<name>A0AAD1XLK7_EUPCR</name>
<dbReference type="EC" id="3.1.2.12" evidence="2 7"/>
<evidence type="ECO:0000313" key="8">
    <source>
        <dbReference type="EMBL" id="CAI2374943.1"/>
    </source>
</evidence>
<dbReference type="InterPro" id="IPR000801">
    <property type="entry name" value="Esterase-like"/>
</dbReference>
<comment type="similarity">
    <text evidence="1 7">Belongs to the esterase D family.</text>
</comment>
<keyword evidence="7" id="KW-0963">Cytoplasm</keyword>
<keyword evidence="4 7" id="KW-0719">Serine esterase</keyword>
<evidence type="ECO:0000256" key="4">
    <source>
        <dbReference type="ARBA" id="ARBA00022487"/>
    </source>
</evidence>
<organism evidence="8 9">
    <name type="scientific">Euplotes crassus</name>
    <dbReference type="NCBI Taxonomy" id="5936"/>
    <lineage>
        <taxon>Eukaryota</taxon>
        <taxon>Sar</taxon>
        <taxon>Alveolata</taxon>
        <taxon>Ciliophora</taxon>
        <taxon>Intramacronucleata</taxon>
        <taxon>Spirotrichea</taxon>
        <taxon>Hypotrichia</taxon>
        <taxon>Euplotida</taxon>
        <taxon>Euplotidae</taxon>
        <taxon>Moneuplotes</taxon>
    </lineage>
</organism>
<dbReference type="SUPFAM" id="SSF53474">
    <property type="entry name" value="alpha/beta-Hydrolases"/>
    <property type="match status" value="1"/>
</dbReference>
<proteinExistence type="inferred from homology"/>
<feature type="active site" description="Charge relay system" evidence="6">
    <location>
        <position position="160"/>
    </location>
</feature>
<comment type="subcellular location">
    <subcellularLocation>
        <location evidence="7">Cytoplasm</location>
    </subcellularLocation>
</comment>
<evidence type="ECO:0000256" key="1">
    <source>
        <dbReference type="ARBA" id="ARBA00005622"/>
    </source>
</evidence>
<dbReference type="AlphaFoldDB" id="A0AAD1XLK7"/>
<dbReference type="NCBIfam" id="TIGR02821">
    <property type="entry name" value="fghA_ester_D"/>
    <property type="match status" value="1"/>
</dbReference>
<dbReference type="Proteomes" id="UP001295684">
    <property type="component" value="Unassembled WGS sequence"/>
</dbReference>
<comment type="caution">
    <text evidence="8">The sequence shown here is derived from an EMBL/GenBank/DDBJ whole genome shotgun (WGS) entry which is preliminary data.</text>
</comment>
<dbReference type="PANTHER" id="PTHR10061:SF0">
    <property type="entry name" value="S-FORMYLGLUTATHIONE HYDROLASE"/>
    <property type="match status" value="1"/>
</dbReference>
<comment type="catalytic activity">
    <reaction evidence="7">
        <text>S-formylglutathione + H2O = formate + glutathione + H(+)</text>
        <dbReference type="Rhea" id="RHEA:14961"/>
        <dbReference type="ChEBI" id="CHEBI:15377"/>
        <dbReference type="ChEBI" id="CHEBI:15378"/>
        <dbReference type="ChEBI" id="CHEBI:15740"/>
        <dbReference type="ChEBI" id="CHEBI:57688"/>
        <dbReference type="ChEBI" id="CHEBI:57925"/>
        <dbReference type="EC" id="3.1.2.12"/>
    </reaction>
</comment>
<keyword evidence="9" id="KW-1185">Reference proteome</keyword>
<evidence type="ECO:0000256" key="3">
    <source>
        <dbReference type="ARBA" id="ARBA00016774"/>
    </source>
</evidence>
<evidence type="ECO:0000256" key="7">
    <source>
        <dbReference type="RuleBase" id="RU363068"/>
    </source>
</evidence>
<dbReference type="GO" id="GO:0046294">
    <property type="term" value="P:formaldehyde catabolic process"/>
    <property type="evidence" value="ECO:0007669"/>
    <property type="project" value="InterPro"/>
</dbReference>
<dbReference type="GO" id="GO:0052689">
    <property type="term" value="F:carboxylic ester hydrolase activity"/>
    <property type="evidence" value="ECO:0007669"/>
    <property type="project" value="UniProtKB-KW"/>
</dbReference>
<reference evidence="8" key="1">
    <citation type="submission" date="2023-07" db="EMBL/GenBank/DDBJ databases">
        <authorList>
            <consortium name="AG Swart"/>
            <person name="Singh M."/>
            <person name="Singh A."/>
            <person name="Seah K."/>
            <person name="Emmerich C."/>
        </authorList>
    </citation>
    <scope>NUCLEOTIDE SEQUENCE</scope>
    <source>
        <strain evidence="8">DP1</strain>
    </source>
</reference>
<evidence type="ECO:0000256" key="2">
    <source>
        <dbReference type="ARBA" id="ARBA00012479"/>
    </source>
</evidence>
<sequence length="293" mass="33460">MESSDYKEEESFKMFEGYFKTFTMQSEAIGGKMKFGIYFPPSVVKDHEEDPSKKFKALWYLHGLTCFESLFFQKCPLGLKKAADLGLMMIFPDTSPRDAGIEGETDHWSFGVGAGYYVDATQEPWAKNYNMYSHVTKELRDLVEKHFNVDPAKQSICGHSVGGHGSLVIFQKNLDRYVSCSAFAPMTNSINSGWGKNAFEKLFGEDNLDQWKEYDACELAAVNKGKNLDILVDQGDKDCFYPDYLLTENFKKAGEENGHNFSINMREGYDHGFPFINTFIESHLEYHDKKLSQ</sequence>
<gene>
    <name evidence="8" type="ORF">ECRASSUSDP1_LOCUS16301</name>
</gene>
<dbReference type="EMBL" id="CAMPGE010016380">
    <property type="protein sequence ID" value="CAI2374943.1"/>
    <property type="molecule type" value="Genomic_DNA"/>
</dbReference>
<feature type="active site" description="Charge relay system" evidence="6">
    <location>
        <position position="238"/>
    </location>
</feature>